<name>A0ABT5GIN7_9MICO</name>
<gene>
    <name evidence="1" type="ORF">OO014_12475</name>
</gene>
<evidence type="ECO:0000313" key="1">
    <source>
        <dbReference type="EMBL" id="MDC5698076.1"/>
    </source>
</evidence>
<organism evidence="1 2">
    <name type="scientific">Intrasporangium calvum</name>
    <dbReference type="NCBI Taxonomy" id="53358"/>
    <lineage>
        <taxon>Bacteria</taxon>
        <taxon>Bacillati</taxon>
        <taxon>Actinomycetota</taxon>
        <taxon>Actinomycetes</taxon>
        <taxon>Micrococcales</taxon>
        <taxon>Intrasporangiaceae</taxon>
        <taxon>Intrasporangium</taxon>
    </lineage>
</organism>
<keyword evidence="2" id="KW-1185">Reference proteome</keyword>
<evidence type="ECO:0000313" key="2">
    <source>
        <dbReference type="Proteomes" id="UP001150259"/>
    </source>
</evidence>
<dbReference type="Proteomes" id="UP001150259">
    <property type="component" value="Unassembled WGS sequence"/>
</dbReference>
<reference evidence="1 2" key="1">
    <citation type="submission" date="2022-11" db="EMBL/GenBank/DDBJ databases">
        <title>Anaerobic phenanthrene biodegradation by a DNRA strain PheN6.</title>
        <authorList>
            <person name="Zhang Z."/>
        </authorList>
    </citation>
    <scope>NUCLEOTIDE SEQUENCE [LARGE SCALE GENOMIC DNA]</scope>
    <source>
        <strain evidence="1 2">PheN6</strain>
    </source>
</reference>
<dbReference type="RefSeq" id="WP_272462650.1">
    <property type="nucleotide sequence ID" value="NZ_JAPFQL010000051.1"/>
</dbReference>
<protein>
    <submittedName>
        <fullName evidence="1">Uncharacterized protein</fullName>
    </submittedName>
</protein>
<comment type="caution">
    <text evidence="1">The sequence shown here is derived from an EMBL/GenBank/DDBJ whole genome shotgun (WGS) entry which is preliminary data.</text>
</comment>
<dbReference type="EMBL" id="JAPFQL010000051">
    <property type="protein sequence ID" value="MDC5698076.1"/>
    <property type="molecule type" value="Genomic_DNA"/>
</dbReference>
<accession>A0ABT5GIN7</accession>
<proteinExistence type="predicted"/>
<sequence>MNGDRRTRPGHLRVVEVITVTDDNRDPTPDATLQAGQRSAADVAHLFEIAGREDEAIRLLDGCVAQLREVQQAKAALKTLPAADLRAALEFRRRALGGELA</sequence>